<dbReference type="EMBL" id="KN824847">
    <property type="protein sequence ID" value="KIK99882.1"/>
    <property type="molecule type" value="Genomic_DNA"/>
</dbReference>
<dbReference type="Proteomes" id="UP000054538">
    <property type="component" value="Unassembled WGS sequence"/>
</dbReference>
<reference evidence="2" key="2">
    <citation type="submission" date="2015-01" db="EMBL/GenBank/DDBJ databases">
        <title>Evolutionary Origins and Diversification of the Mycorrhizal Mutualists.</title>
        <authorList>
            <consortium name="DOE Joint Genome Institute"/>
            <consortium name="Mycorrhizal Genomics Consortium"/>
            <person name="Kohler A."/>
            <person name="Kuo A."/>
            <person name="Nagy L.G."/>
            <person name="Floudas D."/>
            <person name="Copeland A."/>
            <person name="Barry K.W."/>
            <person name="Cichocki N."/>
            <person name="Veneault-Fourrey C."/>
            <person name="LaButti K."/>
            <person name="Lindquist E.A."/>
            <person name="Lipzen A."/>
            <person name="Lundell T."/>
            <person name="Morin E."/>
            <person name="Murat C."/>
            <person name="Riley R."/>
            <person name="Ohm R."/>
            <person name="Sun H."/>
            <person name="Tunlid A."/>
            <person name="Henrissat B."/>
            <person name="Grigoriev I.V."/>
            <person name="Hibbett D.S."/>
            <person name="Martin F."/>
        </authorList>
    </citation>
    <scope>NUCLEOTIDE SEQUENCE [LARGE SCALE GENOMIC DNA]</scope>
    <source>
        <strain evidence="2">Ve08.2h10</strain>
    </source>
</reference>
<keyword evidence="2" id="KW-1185">Reference proteome</keyword>
<reference evidence="1 2" key="1">
    <citation type="submission" date="2014-04" db="EMBL/GenBank/DDBJ databases">
        <authorList>
            <consortium name="DOE Joint Genome Institute"/>
            <person name="Kuo A."/>
            <person name="Kohler A."/>
            <person name="Jargeat P."/>
            <person name="Nagy L.G."/>
            <person name="Floudas D."/>
            <person name="Copeland A."/>
            <person name="Barry K.W."/>
            <person name="Cichocki N."/>
            <person name="Veneault-Fourrey C."/>
            <person name="LaButti K."/>
            <person name="Lindquist E.A."/>
            <person name="Lipzen A."/>
            <person name="Lundell T."/>
            <person name="Morin E."/>
            <person name="Murat C."/>
            <person name="Sun H."/>
            <person name="Tunlid A."/>
            <person name="Henrissat B."/>
            <person name="Grigoriev I.V."/>
            <person name="Hibbett D.S."/>
            <person name="Martin F."/>
            <person name="Nordberg H.P."/>
            <person name="Cantor M.N."/>
            <person name="Hua S.X."/>
        </authorList>
    </citation>
    <scope>NUCLEOTIDE SEQUENCE [LARGE SCALE GENOMIC DNA]</scope>
    <source>
        <strain evidence="1 2">Ve08.2h10</strain>
    </source>
</reference>
<dbReference type="AlphaFoldDB" id="A0A0D0DMF0"/>
<dbReference type="InParanoid" id="A0A0D0DMF0"/>
<dbReference type="OrthoDB" id="10054765at2759"/>
<protein>
    <submittedName>
        <fullName evidence="1">Uncharacterized protein</fullName>
    </submittedName>
</protein>
<sequence>MLSMMEKMAHGRHSAMNLLYEGLENSNSRSCTVINRLSFVWRCPRSGSWVMSDVFEEQTTLHPVQSTLAAVHRADVMSLAVEEMPSRCLPLSCACWLDHLGRISLRLLRFHGAGYWTGTYDRSSQMTFIQLHHLGPAAAPSSTRMGPSWHDGRVWQDGLRGWGVPAQIICEVRR</sequence>
<accession>A0A0D0DMF0</accession>
<dbReference type="HOGENOM" id="CLU_1540556_0_0_1"/>
<name>A0A0D0DMF0_9AGAM</name>
<evidence type="ECO:0000313" key="1">
    <source>
        <dbReference type="EMBL" id="KIK99882.1"/>
    </source>
</evidence>
<proteinExistence type="predicted"/>
<evidence type="ECO:0000313" key="2">
    <source>
        <dbReference type="Proteomes" id="UP000054538"/>
    </source>
</evidence>
<organism evidence="1 2">
    <name type="scientific">Paxillus rubicundulus Ve08.2h10</name>
    <dbReference type="NCBI Taxonomy" id="930991"/>
    <lineage>
        <taxon>Eukaryota</taxon>
        <taxon>Fungi</taxon>
        <taxon>Dikarya</taxon>
        <taxon>Basidiomycota</taxon>
        <taxon>Agaricomycotina</taxon>
        <taxon>Agaricomycetes</taxon>
        <taxon>Agaricomycetidae</taxon>
        <taxon>Boletales</taxon>
        <taxon>Paxilineae</taxon>
        <taxon>Paxillaceae</taxon>
        <taxon>Paxillus</taxon>
    </lineage>
</organism>
<gene>
    <name evidence="1" type="ORF">PAXRUDRAFT_414015</name>
</gene>